<dbReference type="Proteomes" id="UP001367508">
    <property type="component" value="Unassembled WGS sequence"/>
</dbReference>
<dbReference type="AlphaFoldDB" id="A0AAN9Q619"/>
<keyword evidence="3" id="KW-1185">Reference proteome</keyword>
<organism evidence="2 3">
    <name type="scientific">Canavalia gladiata</name>
    <name type="common">Sword bean</name>
    <name type="synonym">Dolichos gladiatus</name>
    <dbReference type="NCBI Taxonomy" id="3824"/>
    <lineage>
        <taxon>Eukaryota</taxon>
        <taxon>Viridiplantae</taxon>
        <taxon>Streptophyta</taxon>
        <taxon>Embryophyta</taxon>
        <taxon>Tracheophyta</taxon>
        <taxon>Spermatophyta</taxon>
        <taxon>Magnoliopsida</taxon>
        <taxon>eudicotyledons</taxon>
        <taxon>Gunneridae</taxon>
        <taxon>Pentapetalae</taxon>
        <taxon>rosids</taxon>
        <taxon>fabids</taxon>
        <taxon>Fabales</taxon>
        <taxon>Fabaceae</taxon>
        <taxon>Papilionoideae</taxon>
        <taxon>50 kb inversion clade</taxon>
        <taxon>NPAAA clade</taxon>
        <taxon>indigoferoid/millettioid clade</taxon>
        <taxon>Phaseoleae</taxon>
        <taxon>Canavalia</taxon>
    </lineage>
</organism>
<evidence type="ECO:0000313" key="2">
    <source>
        <dbReference type="EMBL" id="KAK7323477.1"/>
    </source>
</evidence>
<feature type="transmembrane region" description="Helical" evidence="1">
    <location>
        <begin position="12"/>
        <end position="32"/>
    </location>
</feature>
<comment type="caution">
    <text evidence="2">The sequence shown here is derived from an EMBL/GenBank/DDBJ whole genome shotgun (WGS) entry which is preliminary data.</text>
</comment>
<evidence type="ECO:0000256" key="1">
    <source>
        <dbReference type="SAM" id="Phobius"/>
    </source>
</evidence>
<name>A0AAN9Q619_CANGL</name>
<sequence>MGVYVSTSAILFSLELICFLRLGILFLCRVVLFSSFDCIRWSPLPFISQVFREHMMGCPDPLDWLLQLGTFCATPYDVLTSQTALVTHSQYHYN</sequence>
<keyword evidence="1" id="KW-0472">Membrane</keyword>
<reference evidence="2 3" key="1">
    <citation type="submission" date="2024-01" db="EMBL/GenBank/DDBJ databases">
        <title>The genomes of 5 underutilized Papilionoideae crops provide insights into root nodulation and disease resistanc.</title>
        <authorList>
            <person name="Jiang F."/>
        </authorList>
    </citation>
    <scope>NUCLEOTIDE SEQUENCE [LARGE SCALE GENOMIC DNA]</scope>
    <source>
        <strain evidence="2">LVBAO_FW01</strain>
        <tissue evidence="2">Leaves</tissue>
    </source>
</reference>
<gene>
    <name evidence="2" type="ORF">VNO77_26951</name>
</gene>
<keyword evidence="1" id="KW-0812">Transmembrane</keyword>
<protein>
    <submittedName>
        <fullName evidence="2">Uncharacterized protein</fullName>
    </submittedName>
</protein>
<accession>A0AAN9Q619</accession>
<dbReference type="EMBL" id="JAYMYQ010000006">
    <property type="protein sequence ID" value="KAK7323477.1"/>
    <property type="molecule type" value="Genomic_DNA"/>
</dbReference>
<evidence type="ECO:0000313" key="3">
    <source>
        <dbReference type="Proteomes" id="UP001367508"/>
    </source>
</evidence>
<proteinExistence type="predicted"/>
<keyword evidence="1" id="KW-1133">Transmembrane helix</keyword>